<evidence type="ECO:0000259" key="5">
    <source>
        <dbReference type="PROSITE" id="PS50016"/>
    </source>
</evidence>
<gene>
    <name evidence="7" type="primary">g10358</name>
    <name evidence="7" type="ORF">VP750_LOCUS9308</name>
</gene>
<dbReference type="Gene3D" id="3.30.40.10">
    <property type="entry name" value="Zinc/RING finger domain, C3HC4 (zinc finger)"/>
    <property type="match status" value="1"/>
</dbReference>
<dbReference type="Pfam" id="PF00628">
    <property type="entry name" value="PHD"/>
    <property type="match status" value="1"/>
</dbReference>
<dbReference type="PROSITE" id="PS51038">
    <property type="entry name" value="BAH"/>
    <property type="match status" value="1"/>
</dbReference>
<keyword evidence="2 4" id="KW-0863">Zinc-finger</keyword>
<feature type="domain" description="PHD-type" evidence="5">
    <location>
        <begin position="139"/>
        <end position="190"/>
    </location>
</feature>
<accession>A0ABP1G7U6</accession>
<dbReference type="Pfam" id="PF01426">
    <property type="entry name" value="BAH"/>
    <property type="match status" value="1"/>
</dbReference>
<dbReference type="SUPFAM" id="SSF57903">
    <property type="entry name" value="FYVE/PHD zinc finger"/>
    <property type="match status" value="1"/>
</dbReference>
<feature type="domain" description="BAH" evidence="6">
    <location>
        <begin position="22"/>
        <end position="137"/>
    </location>
</feature>
<dbReference type="SMART" id="SM00439">
    <property type="entry name" value="BAH"/>
    <property type="match status" value="1"/>
</dbReference>
<reference evidence="7 8" key="1">
    <citation type="submission" date="2024-06" db="EMBL/GenBank/DDBJ databases">
        <authorList>
            <person name="Kraege A."/>
            <person name="Thomma B."/>
        </authorList>
    </citation>
    <scope>NUCLEOTIDE SEQUENCE [LARGE SCALE GENOMIC DNA]</scope>
</reference>
<evidence type="ECO:0000256" key="4">
    <source>
        <dbReference type="PROSITE-ProRule" id="PRU00146"/>
    </source>
</evidence>
<organism evidence="7 8">
    <name type="scientific">Coccomyxa viridis</name>
    <dbReference type="NCBI Taxonomy" id="1274662"/>
    <lineage>
        <taxon>Eukaryota</taxon>
        <taxon>Viridiplantae</taxon>
        <taxon>Chlorophyta</taxon>
        <taxon>core chlorophytes</taxon>
        <taxon>Trebouxiophyceae</taxon>
        <taxon>Trebouxiophyceae incertae sedis</taxon>
        <taxon>Coccomyxaceae</taxon>
        <taxon>Coccomyxa</taxon>
    </lineage>
</organism>
<comment type="caution">
    <text evidence="7">The sequence shown here is derived from an EMBL/GenBank/DDBJ whole genome shotgun (WGS) entry which is preliminary data.</text>
</comment>
<dbReference type="Proteomes" id="UP001497392">
    <property type="component" value="Unassembled WGS sequence"/>
</dbReference>
<evidence type="ECO:0000256" key="2">
    <source>
        <dbReference type="ARBA" id="ARBA00022771"/>
    </source>
</evidence>
<evidence type="ECO:0000313" key="8">
    <source>
        <dbReference type="Proteomes" id="UP001497392"/>
    </source>
</evidence>
<dbReference type="Gene3D" id="2.30.30.490">
    <property type="match status" value="1"/>
</dbReference>
<dbReference type="PANTHER" id="PTHR46364">
    <property type="entry name" value="OS08G0421900 PROTEIN"/>
    <property type="match status" value="1"/>
</dbReference>
<dbReference type="InterPro" id="IPR011011">
    <property type="entry name" value="Znf_FYVE_PHD"/>
</dbReference>
<keyword evidence="3" id="KW-0862">Zinc</keyword>
<evidence type="ECO:0000259" key="6">
    <source>
        <dbReference type="PROSITE" id="PS51038"/>
    </source>
</evidence>
<sequence>MPAVPAVMSKSKKLSEFLHKDERYKAGDCILVRGEGEKQPFVGRIKDIRAMGKGGQIQVQVAWFYRPEEAMGGRKAFHGQKELFKSEHCDWCFASTIESKCRVHSLQAYQALPNVGTNDFFARFTYRPATLEFRPDRVPVYCVCELPYNPDAFMIMCSKCEEWYHPKCINLTKAQCEKMSNFECPECKAAPTSHKRQRTE</sequence>
<evidence type="ECO:0000256" key="1">
    <source>
        <dbReference type="ARBA" id="ARBA00022723"/>
    </source>
</evidence>
<protein>
    <submittedName>
        <fullName evidence="7">G10358 protein</fullName>
    </submittedName>
</protein>
<dbReference type="PROSITE" id="PS50016">
    <property type="entry name" value="ZF_PHD_2"/>
    <property type="match status" value="1"/>
</dbReference>
<dbReference type="EMBL" id="CAXHTA020000017">
    <property type="protein sequence ID" value="CAL5227402.1"/>
    <property type="molecule type" value="Genomic_DNA"/>
</dbReference>
<proteinExistence type="predicted"/>
<dbReference type="SMART" id="SM00249">
    <property type="entry name" value="PHD"/>
    <property type="match status" value="1"/>
</dbReference>
<keyword evidence="8" id="KW-1185">Reference proteome</keyword>
<evidence type="ECO:0000313" key="7">
    <source>
        <dbReference type="EMBL" id="CAL5227402.1"/>
    </source>
</evidence>
<dbReference type="InterPro" id="IPR001965">
    <property type="entry name" value="Znf_PHD"/>
</dbReference>
<dbReference type="InterPro" id="IPR043151">
    <property type="entry name" value="BAH_sf"/>
</dbReference>
<dbReference type="InterPro" id="IPR019786">
    <property type="entry name" value="Zinc_finger_PHD-type_CS"/>
</dbReference>
<evidence type="ECO:0000256" key="3">
    <source>
        <dbReference type="ARBA" id="ARBA00022833"/>
    </source>
</evidence>
<name>A0ABP1G7U6_9CHLO</name>
<keyword evidence="1" id="KW-0479">Metal-binding</keyword>
<dbReference type="InterPro" id="IPR001025">
    <property type="entry name" value="BAH_dom"/>
</dbReference>
<dbReference type="InterPro" id="IPR019787">
    <property type="entry name" value="Znf_PHD-finger"/>
</dbReference>
<dbReference type="PROSITE" id="PS01359">
    <property type="entry name" value="ZF_PHD_1"/>
    <property type="match status" value="1"/>
</dbReference>
<dbReference type="InterPro" id="IPR013083">
    <property type="entry name" value="Znf_RING/FYVE/PHD"/>
</dbReference>